<reference evidence="2" key="1">
    <citation type="submission" date="2021-05" db="EMBL/GenBank/DDBJ databases">
        <authorList>
            <person name="Pietrasiak N."/>
            <person name="Ward R."/>
            <person name="Stajich J.E."/>
            <person name="Kurbessoian T."/>
        </authorList>
    </citation>
    <scope>NUCLEOTIDE SEQUENCE</scope>
    <source>
        <strain evidence="2">GSE-NOS-MK-12-04C</strain>
    </source>
</reference>
<dbReference type="AlphaFoldDB" id="A0A951UUN0"/>
<dbReference type="PANTHER" id="PTHR23150">
    <property type="entry name" value="SULFATASE MODIFYING FACTOR 1, 2"/>
    <property type="match status" value="1"/>
</dbReference>
<protein>
    <submittedName>
        <fullName evidence="2">SUMF1/EgtB/PvdO family nonheme iron enzyme</fullName>
    </submittedName>
</protein>
<dbReference type="InterPro" id="IPR042095">
    <property type="entry name" value="SUMF_sf"/>
</dbReference>
<evidence type="ECO:0000313" key="2">
    <source>
        <dbReference type="EMBL" id="MBW4669927.1"/>
    </source>
</evidence>
<dbReference type="SUPFAM" id="SSF56436">
    <property type="entry name" value="C-type lectin-like"/>
    <property type="match status" value="1"/>
</dbReference>
<feature type="domain" description="Sulfatase-modifying factor enzyme-like" evidence="1">
    <location>
        <begin position="1"/>
        <end position="72"/>
    </location>
</feature>
<accession>A0A951UUN0</accession>
<reference evidence="2" key="2">
    <citation type="journal article" date="2022" name="Microbiol. Resour. Announc.">
        <title>Metagenome Sequencing to Explore Phylogenomics of Terrestrial Cyanobacteria.</title>
        <authorList>
            <person name="Ward R.D."/>
            <person name="Stajich J.E."/>
            <person name="Johansen J.R."/>
            <person name="Huntemann M."/>
            <person name="Clum A."/>
            <person name="Foster B."/>
            <person name="Foster B."/>
            <person name="Roux S."/>
            <person name="Palaniappan K."/>
            <person name="Varghese N."/>
            <person name="Mukherjee S."/>
            <person name="Reddy T.B.K."/>
            <person name="Daum C."/>
            <person name="Copeland A."/>
            <person name="Chen I.A."/>
            <person name="Ivanova N.N."/>
            <person name="Kyrpides N.C."/>
            <person name="Shapiro N."/>
            <person name="Eloe-Fadrosh E.A."/>
            <person name="Pietrasiak N."/>
        </authorList>
    </citation>
    <scope>NUCLEOTIDE SEQUENCE</scope>
    <source>
        <strain evidence="2">GSE-NOS-MK-12-04C</strain>
    </source>
</reference>
<sequence>MHGNVSEWCQDTWHESYKGAPSDGSAWTDNDNQDRVLRGGSWYINPEDCLSANRSREGADYVFCNGIGFRVVCDFSPMTLYSLTLEPF</sequence>
<evidence type="ECO:0000313" key="3">
    <source>
        <dbReference type="Proteomes" id="UP000729701"/>
    </source>
</evidence>
<dbReference type="Pfam" id="PF03781">
    <property type="entry name" value="FGE-sulfatase"/>
    <property type="match status" value="1"/>
</dbReference>
<dbReference type="InterPro" id="IPR005532">
    <property type="entry name" value="SUMF_dom"/>
</dbReference>
<dbReference type="PANTHER" id="PTHR23150:SF19">
    <property type="entry name" value="FORMYLGLYCINE-GENERATING ENZYME"/>
    <property type="match status" value="1"/>
</dbReference>
<dbReference type="Proteomes" id="UP000729701">
    <property type="component" value="Unassembled WGS sequence"/>
</dbReference>
<evidence type="ECO:0000259" key="1">
    <source>
        <dbReference type="Pfam" id="PF03781"/>
    </source>
</evidence>
<dbReference type="GO" id="GO:0120147">
    <property type="term" value="F:formylglycine-generating oxidase activity"/>
    <property type="evidence" value="ECO:0007669"/>
    <property type="project" value="TreeGrafter"/>
</dbReference>
<comment type="caution">
    <text evidence="2">The sequence shown here is derived from an EMBL/GenBank/DDBJ whole genome shotgun (WGS) entry which is preliminary data.</text>
</comment>
<gene>
    <name evidence="2" type="ORF">KME60_21570</name>
</gene>
<dbReference type="InterPro" id="IPR051043">
    <property type="entry name" value="Sulfatase_Mod_Factor_Kinase"/>
</dbReference>
<organism evidence="2 3">
    <name type="scientific">Cyanomargarita calcarea GSE-NOS-MK-12-04C</name>
    <dbReference type="NCBI Taxonomy" id="2839659"/>
    <lineage>
        <taxon>Bacteria</taxon>
        <taxon>Bacillati</taxon>
        <taxon>Cyanobacteriota</taxon>
        <taxon>Cyanophyceae</taxon>
        <taxon>Nostocales</taxon>
        <taxon>Cyanomargaritaceae</taxon>
        <taxon>Cyanomargarita</taxon>
    </lineage>
</organism>
<dbReference type="EMBL" id="JAHHGZ010000025">
    <property type="protein sequence ID" value="MBW4669927.1"/>
    <property type="molecule type" value="Genomic_DNA"/>
</dbReference>
<dbReference type="Gene3D" id="3.90.1580.10">
    <property type="entry name" value="paralog of FGE (formylglycine-generating enzyme)"/>
    <property type="match status" value="1"/>
</dbReference>
<name>A0A951UUN0_9CYAN</name>
<proteinExistence type="predicted"/>
<dbReference type="InterPro" id="IPR016187">
    <property type="entry name" value="CTDL_fold"/>
</dbReference>